<dbReference type="Proteomes" id="UP000269721">
    <property type="component" value="Unassembled WGS sequence"/>
</dbReference>
<dbReference type="PROSITE" id="PS51770">
    <property type="entry name" value="HOTDOG_ACOT"/>
    <property type="match status" value="1"/>
</dbReference>
<feature type="region of interest" description="Disordered" evidence="5">
    <location>
        <begin position="93"/>
        <end position="113"/>
    </location>
</feature>
<keyword evidence="4" id="KW-0809">Transit peptide</keyword>
<organism evidence="7 8">
    <name type="scientific">Blyttiomyces helicus</name>
    <dbReference type="NCBI Taxonomy" id="388810"/>
    <lineage>
        <taxon>Eukaryota</taxon>
        <taxon>Fungi</taxon>
        <taxon>Fungi incertae sedis</taxon>
        <taxon>Chytridiomycota</taxon>
        <taxon>Chytridiomycota incertae sedis</taxon>
        <taxon>Chytridiomycetes</taxon>
        <taxon>Chytridiomycetes incertae sedis</taxon>
        <taxon>Blyttiomyces</taxon>
    </lineage>
</organism>
<evidence type="ECO:0000256" key="3">
    <source>
        <dbReference type="ARBA" id="ARBA00022801"/>
    </source>
</evidence>
<dbReference type="AlphaFoldDB" id="A0A4V1ISF8"/>
<gene>
    <name evidence="7" type="ORF">BDK51DRAFT_29475</name>
</gene>
<dbReference type="CDD" id="cd03442">
    <property type="entry name" value="BFIT_BACH"/>
    <property type="match status" value="1"/>
</dbReference>
<keyword evidence="8" id="KW-1185">Reference proteome</keyword>
<comment type="similarity">
    <text evidence="1">Belongs to the acyl coenzyme A hydrolase family.</text>
</comment>
<feature type="domain" description="HotDog ACOT-type" evidence="6">
    <location>
        <begin position="1"/>
        <end position="89"/>
    </location>
</feature>
<name>A0A4V1ISF8_9FUNG</name>
<evidence type="ECO:0000259" key="6">
    <source>
        <dbReference type="PROSITE" id="PS51770"/>
    </source>
</evidence>
<evidence type="ECO:0000313" key="7">
    <source>
        <dbReference type="EMBL" id="RKO93407.1"/>
    </source>
</evidence>
<keyword evidence="2" id="KW-0677">Repeat</keyword>
<dbReference type="SUPFAM" id="SSF54637">
    <property type="entry name" value="Thioesterase/thiol ester dehydrase-isomerase"/>
    <property type="match status" value="1"/>
</dbReference>
<accession>A0A4V1ISF8</accession>
<dbReference type="Gene3D" id="3.10.129.10">
    <property type="entry name" value="Hotdog Thioesterase"/>
    <property type="match status" value="1"/>
</dbReference>
<dbReference type="GO" id="GO:0006637">
    <property type="term" value="P:acyl-CoA metabolic process"/>
    <property type="evidence" value="ECO:0007669"/>
    <property type="project" value="TreeGrafter"/>
</dbReference>
<evidence type="ECO:0000313" key="8">
    <source>
        <dbReference type="Proteomes" id="UP000269721"/>
    </source>
</evidence>
<dbReference type="InterPro" id="IPR033120">
    <property type="entry name" value="HOTDOG_ACOT"/>
</dbReference>
<feature type="compositionally biased region" description="Basic and acidic residues" evidence="5">
    <location>
        <begin position="93"/>
        <end position="111"/>
    </location>
</feature>
<dbReference type="EMBL" id="KZ994256">
    <property type="protein sequence ID" value="RKO93407.1"/>
    <property type="molecule type" value="Genomic_DNA"/>
</dbReference>
<dbReference type="GO" id="GO:0047617">
    <property type="term" value="F:fatty acyl-CoA hydrolase activity"/>
    <property type="evidence" value="ECO:0007669"/>
    <property type="project" value="TreeGrafter"/>
</dbReference>
<dbReference type="PANTHER" id="PTHR12655">
    <property type="entry name" value="ACYL-COA THIOESTERASE"/>
    <property type="match status" value="1"/>
</dbReference>
<dbReference type="PANTHER" id="PTHR12655:SF0">
    <property type="entry name" value="ACYL-COENZYME A THIOESTERASE 9, MITOCHONDRIAL"/>
    <property type="match status" value="1"/>
</dbReference>
<protein>
    <recommendedName>
        <fullName evidence="6">HotDog ACOT-type domain-containing protein</fullName>
    </recommendedName>
</protein>
<dbReference type="InterPro" id="IPR029069">
    <property type="entry name" value="HotDog_dom_sf"/>
</dbReference>
<dbReference type="GO" id="GO:0005739">
    <property type="term" value="C:mitochondrion"/>
    <property type="evidence" value="ECO:0007669"/>
    <property type="project" value="TreeGrafter"/>
</dbReference>
<evidence type="ECO:0000256" key="2">
    <source>
        <dbReference type="ARBA" id="ARBA00022737"/>
    </source>
</evidence>
<keyword evidence="3" id="KW-0378">Hydrolase</keyword>
<reference evidence="8" key="1">
    <citation type="journal article" date="2018" name="Nat. Microbiol.">
        <title>Leveraging single-cell genomics to expand the fungal tree of life.</title>
        <authorList>
            <person name="Ahrendt S.R."/>
            <person name="Quandt C.A."/>
            <person name="Ciobanu D."/>
            <person name="Clum A."/>
            <person name="Salamov A."/>
            <person name="Andreopoulos B."/>
            <person name="Cheng J.F."/>
            <person name="Woyke T."/>
            <person name="Pelin A."/>
            <person name="Henrissat B."/>
            <person name="Reynolds N.K."/>
            <person name="Benny G.L."/>
            <person name="Smith M.E."/>
            <person name="James T.Y."/>
            <person name="Grigoriev I.V."/>
        </authorList>
    </citation>
    <scope>NUCLEOTIDE SEQUENCE [LARGE SCALE GENOMIC DNA]</scope>
</reference>
<proteinExistence type="inferred from homology"/>
<evidence type="ECO:0000256" key="1">
    <source>
        <dbReference type="ARBA" id="ARBA00010458"/>
    </source>
</evidence>
<evidence type="ECO:0000256" key="5">
    <source>
        <dbReference type="SAM" id="MobiDB-lite"/>
    </source>
</evidence>
<dbReference type="OrthoDB" id="331699at2759"/>
<sequence>MRLAYELAYSTSLLFIPSLPTFVALDDITFRRPVPIGSLLSLTAQVVYSTGSPSSTFQVKVRADVVDPATRESDTSNTFHFTFMAKERDGETGVHDLPRVMPRSYDERTPSSRDVGPDLGAHFFCYRCRGILEIASEKQKGYGVFKENEQKQSPAYSHGYSTYQ</sequence>
<evidence type="ECO:0000256" key="4">
    <source>
        <dbReference type="ARBA" id="ARBA00022946"/>
    </source>
</evidence>